<keyword evidence="6" id="KW-0408">Iron</keyword>
<sequence length="514" mass="56617">MRAALLSPLERNPLRKRDGSMACVAANCDGQWHLRELLEMVESKSDKAHVLGIVAKRRETTATRLSERERLLAAVDFLKKPEIKDRPRQAVDEYLMRQGIAEDVVAEARRLVDEDIVPLAGGQSHAPAFASVEVDSAAAEEIDAIEAELIAVDDLASVLRKIESTKKKATKRVLRNKVGERAKLCAAALDCQSWACLDGFAGPDLVDGVLRDVACLEPLYAPSEIWVGTSATLGAQVVVPEVRGDKVLWMCGAHPGRERGGVEPCDDEVKRGVSAGVSRLSKSQEARFQHLRDLMRSVDGFVLGELVPRLGVLSDVSSRSDAMLAVYPGDGARFQAHVDNTSLDGRKLTTVLYLNKGWTREKGGQLRIHATSKAHYDVEPRAGRLALFYADRIKHEVRPTWHQDRVALTLWYYGDNERRDAVDRAKVDAATEVAVNATDAERRRAQAYARDLCDPAHHASVEDLADRAEYLPRNSQKILAAMAGVPDTHFAVAVRRMTPDALNGLRTRFATMGV</sequence>
<keyword evidence="5" id="KW-0560">Oxidoreductase</keyword>
<accession>A0AAD7UK88</accession>
<dbReference type="EMBL" id="JAQMWT010000166">
    <property type="protein sequence ID" value="KAJ8608570.1"/>
    <property type="molecule type" value="Genomic_DNA"/>
</dbReference>
<dbReference type="InterPro" id="IPR005123">
    <property type="entry name" value="Oxoglu/Fe-dep_dioxygenase_dom"/>
</dbReference>
<dbReference type="AlphaFoldDB" id="A0AAD7UK88"/>
<evidence type="ECO:0000256" key="5">
    <source>
        <dbReference type="ARBA" id="ARBA00023002"/>
    </source>
</evidence>
<evidence type="ECO:0000256" key="4">
    <source>
        <dbReference type="ARBA" id="ARBA00022964"/>
    </source>
</evidence>
<dbReference type="InterPro" id="IPR006620">
    <property type="entry name" value="Pro_4_hyd_alph"/>
</dbReference>
<keyword evidence="2" id="KW-0479">Metal-binding</keyword>
<dbReference type="Gene3D" id="2.60.120.620">
    <property type="entry name" value="q2cbj1_9rhob like domain"/>
    <property type="match status" value="1"/>
</dbReference>
<dbReference type="GO" id="GO:0031543">
    <property type="term" value="F:peptidyl-proline dioxygenase activity"/>
    <property type="evidence" value="ECO:0007669"/>
    <property type="project" value="TreeGrafter"/>
</dbReference>
<dbReference type="GO" id="GO:0071456">
    <property type="term" value="P:cellular response to hypoxia"/>
    <property type="evidence" value="ECO:0007669"/>
    <property type="project" value="TreeGrafter"/>
</dbReference>
<evidence type="ECO:0000256" key="1">
    <source>
        <dbReference type="ARBA" id="ARBA00001961"/>
    </source>
</evidence>
<dbReference type="InterPro" id="IPR044862">
    <property type="entry name" value="Pro_4_hyd_alph_FE2OG_OXY"/>
</dbReference>
<evidence type="ECO:0000259" key="7">
    <source>
        <dbReference type="PROSITE" id="PS51471"/>
    </source>
</evidence>
<dbReference type="Proteomes" id="UP001230188">
    <property type="component" value="Unassembled WGS sequence"/>
</dbReference>
<keyword evidence="3" id="KW-0847">Vitamin C</keyword>
<dbReference type="InterPro" id="IPR051559">
    <property type="entry name" value="HIF_prolyl_hydroxylases"/>
</dbReference>
<keyword evidence="4" id="KW-0223">Dioxygenase</keyword>
<comment type="cofactor">
    <cofactor evidence="1">
        <name>L-ascorbate</name>
        <dbReference type="ChEBI" id="CHEBI:38290"/>
    </cofactor>
</comment>
<name>A0AAD7UK88_9STRA</name>
<feature type="domain" description="Fe2OG dioxygenase" evidence="7">
    <location>
        <begin position="318"/>
        <end position="414"/>
    </location>
</feature>
<reference evidence="8" key="1">
    <citation type="submission" date="2023-01" db="EMBL/GenBank/DDBJ databases">
        <title>Metagenome sequencing of chrysophaentin producing Chrysophaeum taylorii.</title>
        <authorList>
            <person name="Davison J."/>
            <person name="Bewley C."/>
        </authorList>
    </citation>
    <scope>NUCLEOTIDE SEQUENCE</scope>
    <source>
        <strain evidence="8">NIES-1699</strain>
    </source>
</reference>
<dbReference type="SMART" id="SM00702">
    <property type="entry name" value="P4Hc"/>
    <property type="match status" value="1"/>
</dbReference>
<proteinExistence type="predicted"/>
<evidence type="ECO:0000256" key="6">
    <source>
        <dbReference type="ARBA" id="ARBA00023004"/>
    </source>
</evidence>
<comment type="caution">
    <text evidence="8">The sequence shown here is derived from an EMBL/GenBank/DDBJ whole genome shotgun (WGS) entry which is preliminary data.</text>
</comment>
<dbReference type="GO" id="GO:0031418">
    <property type="term" value="F:L-ascorbic acid binding"/>
    <property type="evidence" value="ECO:0007669"/>
    <property type="project" value="UniProtKB-KW"/>
</dbReference>
<evidence type="ECO:0000256" key="3">
    <source>
        <dbReference type="ARBA" id="ARBA00022896"/>
    </source>
</evidence>
<evidence type="ECO:0000256" key="2">
    <source>
        <dbReference type="ARBA" id="ARBA00022723"/>
    </source>
</evidence>
<dbReference type="PANTHER" id="PTHR12907:SF26">
    <property type="entry name" value="HIF PROLYL HYDROXYLASE, ISOFORM C"/>
    <property type="match status" value="1"/>
</dbReference>
<gene>
    <name evidence="8" type="ORF">CTAYLR_005973</name>
</gene>
<evidence type="ECO:0000313" key="9">
    <source>
        <dbReference type="Proteomes" id="UP001230188"/>
    </source>
</evidence>
<dbReference type="PROSITE" id="PS51471">
    <property type="entry name" value="FE2OG_OXY"/>
    <property type="match status" value="1"/>
</dbReference>
<protein>
    <recommendedName>
        <fullName evidence="7">Fe2OG dioxygenase domain-containing protein</fullName>
    </recommendedName>
</protein>
<organism evidence="8 9">
    <name type="scientific">Chrysophaeum taylorii</name>
    <dbReference type="NCBI Taxonomy" id="2483200"/>
    <lineage>
        <taxon>Eukaryota</taxon>
        <taxon>Sar</taxon>
        <taxon>Stramenopiles</taxon>
        <taxon>Ochrophyta</taxon>
        <taxon>Pelagophyceae</taxon>
        <taxon>Pelagomonadales</taxon>
        <taxon>Pelagomonadaceae</taxon>
        <taxon>Chrysophaeum</taxon>
    </lineage>
</organism>
<dbReference type="GO" id="GO:0008198">
    <property type="term" value="F:ferrous iron binding"/>
    <property type="evidence" value="ECO:0007669"/>
    <property type="project" value="TreeGrafter"/>
</dbReference>
<dbReference type="Pfam" id="PF13640">
    <property type="entry name" value="2OG-FeII_Oxy_3"/>
    <property type="match status" value="1"/>
</dbReference>
<dbReference type="PANTHER" id="PTHR12907">
    <property type="entry name" value="EGL NINE HOMOLOG-RELATED"/>
    <property type="match status" value="1"/>
</dbReference>
<evidence type="ECO:0000313" key="8">
    <source>
        <dbReference type="EMBL" id="KAJ8608570.1"/>
    </source>
</evidence>
<keyword evidence="9" id="KW-1185">Reference proteome</keyword>